<feature type="domain" description="Integrase catalytic" evidence="1">
    <location>
        <begin position="45"/>
        <end position="116"/>
    </location>
</feature>
<evidence type="ECO:0000313" key="2">
    <source>
        <dbReference type="EMBL" id="RDX58517.1"/>
    </source>
</evidence>
<feature type="non-terminal residue" evidence="2">
    <location>
        <position position="116"/>
    </location>
</feature>
<dbReference type="InterPro" id="IPR001584">
    <property type="entry name" value="Integrase_cat-core"/>
</dbReference>
<protein>
    <recommendedName>
        <fullName evidence="1">Integrase catalytic domain-containing protein</fullName>
    </recommendedName>
</protein>
<reference evidence="2" key="1">
    <citation type="submission" date="2018-05" db="EMBL/GenBank/DDBJ databases">
        <title>Draft genome of Mucuna pruriens seed.</title>
        <authorList>
            <person name="Nnadi N.E."/>
            <person name="Vos R."/>
            <person name="Hasami M.H."/>
            <person name="Devisetty U.K."/>
            <person name="Aguiy J.C."/>
        </authorList>
    </citation>
    <scope>NUCLEOTIDE SEQUENCE [LARGE SCALE GENOMIC DNA]</scope>
    <source>
        <strain evidence="2">JCA_2017</strain>
    </source>
</reference>
<organism evidence="2 3">
    <name type="scientific">Mucuna pruriens</name>
    <name type="common">Velvet bean</name>
    <name type="synonym">Dolichos pruriens</name>
    <dbReference type="NCBI Taxonomy" id="157652"/>
    <lineage>
        <taxon>Eukaryota</taxon>
        <taxon>Viridiplantae</taxon>
        <taxon>Streptophyta</taxon>
        <taxon>Embryophyta</taxon>
        <taxon>Tracheophyta</taxon>
        <taxon>Spermatophyta</taxon>
        <taxon>Magnoliopsida</taxon>
        <taxon>eudicotyledons</taxon>
        <taxon>Gunneridae</taxon>
        <taxon>Pentapetalae</taxon>
        <taxon>rosids</taxon>
        <taxon>fabids</taxon>
        <taxon>Fabales</taxon>
        <taxon>Fabaceae</taxon>
        <taxon>Papilionoideae</taxon>
        <taxon>50 kb inversion clade</taxon>
        <taxon>NPAAA clade</taxon>
        <taxon>indigoferoid/millettioid clade</taxon>
        <taxon>Phaseoleae</taxon>
        <taxon>Mucuna</taxon>
    </lineage>
</organism>
<gene>
    <name evidence="2" type="ORF">CR513_62161</name>
</gene>
<dbReference type="EMBL" id="QJKJ01017402">
    <property type="protein sequence ID" value="RDX58517.1"/>
    <property type="molecule type" value="Genomic_DNA"/>
</dbReference>
<dbReference type="PANTHER" id="PTHR42648">
    <property type="entry name" value="TRANSPOSASE, PUTATIVE-RELATED"/>
    <property type="match status" value="1"/>
</dbReference>
<evidence type="ECO:0000313" key="3">
    <source>
        <dbReference type="Proteomes" id="UP000257109"/>
    </source>
</evidence>
<dbReference type="InterPro" id="IPR039537">
    <property type="entry name" value="Retrotran_Ty1/copia-like"/>
</dbReference>
<proteinExistence type="predicted"/>
<accession>A0A371E153</accession>
<dbReference type="Proteomes" id="UP000257109">
    <property type="component" value="Unassembled WGS sequence"/>
</dbReference>
<dbReference type="Gene3D" id="3.30.420.10">
    <property type="entry name" value="Ribonuclease H-like superfamily/Ribonuclease H"/>
    <property type="match status" value="1"/>
</dbReference>
<sequence length="116" mass="13392">MSDPTSLIKPSQVTSFGFNYFVTFIDEYSRCTWVYLIKERFELFSILIDNAKEYFSSELNSYLSSKEILHQSTCPHTPQQNDIAERKNKHLVETARTLLISANVPANHWSEVVLTA</sequence>
<feature type="non-terminal residue" evidence="2">
    <location>
        <position position="1"/>
    </location>
</feature>
<dbReference type="InterPro" id="IPR036397">
    <property type="entry name" value="RNaseH_sf"/>
</dbReference>
<keyword evidence="3" id="KW-1185">Reference proteome</keyword>
<name>A0A371E153_MUCPR</name>
<dbReference type="PANTHER" id="PTHR42648:SF28">
    <property type="entry name" value="TRANSPOSON-ENCODED PROTEIN WITH RIBONUCLEASE H-LIKE AND RETROVIRUS ZINC FINGER-LIKE DOMAINS"/>
    <property type="match status" value="1"/>
</dbReference>
<dbReference type="InterPro" id="IPR012337">
    <property type="entry name" value="RNaseH-like_sf"/>
</dbReference>
<dbReference type="GO" id="GO:0003676">
    <property type="term" value="F:nucleic acid binding"/>
    <property type="evidence" value="ECO:0007669"/>
    <property type="project" value="InterPro"/>
</dbReference>
<dbReference type="STRING" id="157652.A0A371E153"/>
<dbReference type="PROSITE" id="PS50994">
    <property type="entry name" value="INTEGRASE"/>
    <property type="match status" value="1"/>
</dbReference>
<dbReference type="GO" id="GO:0015074">
    <property type="term" value="P:DNA integration"/>
    <property type="evidence" value="ECO:0007669"/>
    <property type="project" value="InterPro"/>
</dbReference>
<dbReference type="AlphaFoldDB" id="A0A371E153"/>
<dbReference type="SUPFAM" id="SSF53098">
    <property type="entry name" value="Ribonuclease H-like"/>
    <property type="match status" value="1"/>
</dbReference>
<comment type="caution">
    <text evidence="2">The sequence shown here is derived from an EMBL/GenBank/DDBJ whole genome shotgun (WGS) entry which is preliminary data.</text>
</comment>
<dbReference type="OrthoDB" id="1749397at2759"/>
<evidence type="ECO:0000259" key="1">
    <source>
        <dbReference type="PROSITE" id="PS50994"/>
    </source>
</evidence>